<keyword evidence="2" id="KW-1185">Reference proteome</keyword>
<reference evidence="1" key="1">
    <citation type="submission" date="2022-04" db="EMBL/GenBank/DDBJ databases">
        <title>Chromosome-scale genome assembly of Holotrichia oblita Faldermann.</title>
        <authorList>
            <person name="Rongchong L."/>
        </authorList>
    </citation>
    <scope>NUCLEOTIDE SEQUENCE</scope>
    <source>
        <strain evidence="1">81SQS9</strain>
    </source>
</reference>
<dbReference type="Proteomes" id="UP001056778">
    <property type="component" value="Chromosome 1"/>
</dbReference>
<keyword evidence="1" id="KW-0436">Ligase</keyword>
<comment type="caution">
    <text evidence="1">The sequence shown here is derived from an EMBL/GenBank/DDBJ whole genome shotgun (WGS) entry which is preliminary data.</text>
</comment>
<proteinExistence type="predicted"/>
<dbReference type="EMBL" id="CM043015">
    <property type="protein sequence ID" value="KAI4470196.1"/>
    <property type="molecule type" value="Genomic_DNA"/>
</dbReference>
<name>A0ACB9TTK9_HOLOL</name>
<protein>
    <submittedName>
        <fullName evidence="1">Dna ligase</fullName>
    </submittedName>
</protein>
<sequence>MELPYRTEYAKSGRSSCKGCKSPIGQGTLRLAVMVRSPKFDGKTPNWYHFMCFFGKQRPKTVDDIEHFESLRFDDQKQIRAKIEESGSAVVVPPKKGKKRNAATVAAAGLKDYKIEYAKSGRAGCRGCELKILKDEIRVSKKDFDSEVGMRYGGEDLWHHLACFAKLRSELGYFAGGDSLPGFKSLKKDDQKEVKTQLPPIKQEDVPEEKKPKAEDSNLDKQIEAQNKIIFKYRDQLQKDLSKKELEHLLEVNHQQAPIGLEPMLDSLADIMTFGALRPCKDCKGQFVFNKFGYVCQGNVTEWTKCEKLKKTPERVKFIVPKEIAAEYPFLKKYKYVAERVKFIVPKEIAAEYPFLKKYKYVARTRILKDVNPTVVAPVKKEDPEDSKPKVEREKPPLYEMEFVILGKPPRGKDEIKKEIIKLGGKVVTKIKNSVMAVISTSEEVEKNTSRMCEAHDENIHVVSEDFLDSVKDYIGRIPELVTEKSIANWGSDPNTRLPPEPSKSQKSKSMYTKSGPSKIKMTVKGGSAVDPDSDLANIAHVYNDGNDKYTVVLGLTDIQRGKNSYYKLQLIQSDTGSRYWLFRSWGRIGTNIGDHKVEEMDSLHTARRQFCQLYEEKTGNTWELRHDFEKVPGRMYPIDIDYGEEDQDVKLQINSEIPSKLPTPVQNLMKIIFDINSMKQVMMEFELDTEKMPLGKLSKKQIQNAYSVLTELQALVNKKGSNSQFIDATNRFYTFVPHSFGIDNPPIISDAETIKKKIEMLDNLMELEIAYSLMKTSGGDNGVDSYYEQLKTEIDVLDRNADEFTIIKEYVKNTHAPTHSQYDLDIVEVFKVKRHGEEKRHKPFRKLHNKKLLWHGSRKTNFVGILSQGLRIAPPEAPVTGYMFGKGIYFADMVSKSANYCCTNSVDRTGLMLLCEVALGDMYERPHADYIEKLPKGKHSCKGVGRTHPDPSFVKKINDVEVPVGKPTAVDGKGQTSLLYNEYIVYDVAQVNIKYLLQMNFKYKY</sequence>
<evidence type="ECO:0000313" key="1">
    <source>
        <dbReference type="EMBL" id="KAI4470196.1"/>
    </source>
</evidence>
<accession>A0ACB9TTK9</accession>
<evidence type="ECO:0000313" key="2">
    <source>
        <dbReference type="Proteomes" id="UP001056778"/>
    </source>
</evidence>
<organism evidence="1 2">
    <name type="scientific">Holotrichia oblita</name>
    <name type="common">Chafer beetle</name>
    <dbReference type="NCBI Taxonomy" id="644536"/>
    <lineage>
        <taxon>Eukaryota</taxon>
        <taxon>Metazoa</taxon>
        <taxon>Ecdysozoa</taxon>
        <taxon>Arthropoda</taxon>
        <taxon>Hexapoda</taxon>
        <taxon>Insecta</taxon>
        <taxon>Pterygota</taxon>
        <taxon>Neoptera</taxon>
        <taxon>Endopterygota</taxon>
        <taxon>Coleoptera</taxon>
        <taxon>Polyphaga</taxon>
        <taxon>Scarabaeiformia</taxon>
        <taxon>Scarabaeidae</taxon>
        <taxon>Melolonthinae</taxon>
        <taxon>Holotrichia</taxon>
    </lineage>
</organism>
<gene>
    <name evidence="1" type="ORF">MML48_1g06832</name>
</gene>